<evidence type="ECO:0000256" key="28">
    <source>
        <dbReference type="PIRNR" id="PIRNR000727"/>
    </source>
</evidence>
<comment type="pathway">
    <text evidence="4 28">Amino-acid biosynthesis; L-threonine biosynthesis; L-threonine from L-aspartate: step 3/5.</text>
</comment>
<evidence type="ECO:0000256" key="8">
    <source>
        <dbReference type="ARBA" id="ARBA00010046"/>
    </source>
</evidence>
<dbReference type="CDD" id="cd04257">
    <property type="entry name" value="AAK_AK-HSDH"/>
    <property type="match status" value="1"/>
</dbReference>
<dbReference type="InterPro" id="IPR019811">
    <property type="entry name" value="HDH_CS"/>
</dbReference>
<evidence type="ECO:0000256" key="16">
    <source>
        <dbReference type="ARBA" id="ARBA00022840"/>
    </source>
</evidence>
<evidence type="ECO:0000313" key="31">
    <source>
        <dbReference type="Proteomes" id="UP000197068"/>
    </source>
</evidence>
<evidence type="ECO:0000256" key="3">
    <source>
        <dbReference type="ARBA" id="ARBA00004986"/>
    </source>
</evidence>
<evidence type="ECO:0000256" key="5">
    <source>
        <dbReference type="ARBA" id="ARBA00005062"/>
    </source>
</evidence>
<protein>
    <recommendedName>
        <fullName evidence="28">Bifunctional aspartokinase/homoserine dehydrogenase</fullName>
    </recommendedName>
    <domain>
        <recommendedName>
            <fullName evidence="28">Aspartokinase</fullName>
            <ecNumber evidence="28">2.7.2.4</ecNumber>
        </recommendedName>
    </domain>
    <domain>
        <recommendedName>
            <fullName evidence="28">Homoserine dehydrogenase</fullName>
            <ecNumber evidence="28">1.1.1.3</ecNumber>
        </recommendedName>
    </domain>
</protein>
<evidence type="ECO:0000256" key="17">
    <source>
        <dbReference type="ARBA" id="ARBA00022857"/>
    </source>
</evidence>
<evidence type="ECO:0000256" key="6">
    <source>
        <dbReference type="ARBA" id="ARBA00005139"/>
    </source>
</evidence>
<dbReference type="PROSITE" id="PS01042">
    <property type="entry name" value="HOMOSER_DHGENASE"/>
    <property type="match status" value="1"/>
</dbReference>
<keyword evidence="22" id="KW-0486">Methionine biosynthesis</keyword>
<dbReference type="Proteomes" id="UP000197068">
    <property type="component" value="Unassembled WGS sequence"/>
</dbReference>
<comment type="pathway">
    <text evidence="6 28">Amino-acid biosynthesis; L-threonine biosynthesis; L-threonine from L-aspartate: step 1/5.</text>
</comment>
<dbReference type="SUPFAM" id="SSF55021">
    <property type="entry name" value="ACT-like"/>
    <property type="match status" value="2"/>
</dbReference>
<feature type="domain" description="ACT" evidence="29">
    <location>
        <begin position="324"/>
        <end position="403"/>
    </location>
</feature>
<keyword evidence="14 28" id="KW-0547">Nucleotide-binding</keyword>
<comment type="catalytic activity">
    <reaction evidence="27">
        <text>L-homoserine + NAD(+) = L-aspartate 4-semialdehyde + NADH + H(+)</text>
        <dbReference type="Rhea" id="RHEA:15757"/>
        <dbReference type="ChEBI" id="CHEBI:15378"/>
        <dbReference type="ChEBI" id="CHEBI:57476"/>
        <dbReference type="ChEBI" id="CHEBI:57540"/>
        <dbReference type="ChEBI" id="CHEBI:57945"/>
        <dbReference type="ChEBI" id="CHEBI:537519"/>
        <dbReference type="EC" id="1.1.1.3"/>
    </reaction>
    <physiologicalReaction direction="right-to-left" evidence="27">
        <dbReference type="Rhea" id="RHEA:15759"/>
    </physiologicalReaction>
</comment>
<comment type="caution">
    <text evidence="30">The sequence shown here is derived from an EMBL/GenBank/DDBJ whole genome shotgun (WGS) entry which is preliminary data.</text>
</comment>
<dbReference type="InterPro" id="IPR041743">
    <property type="entry name" value="AK-HSDH_N"/>
</dbReference>
<evidence type="ECO:0000256" key="19">
    <source>
        <dbReference type="ARBA" id="ARBA00023027"/>
    </source>
</evidence>
<evidence type="ECO:0000256" key="18">
    <source>
        <dbReference type="ARBA" id="ARBA00023002"/>
    </source>
</evidence>
<gene>
    <name evidence="30" type="primary">thrA</name>
    <name evidence="30" type="ORF">MTCD1_00275</name>
</gene>
<keyword evidence="19" id="KW-0520">NAD</keyword>
<dbReference type="InterPro" id="IPR001342">
    <property type="entry name" value="HDH_cat"/>
</dbReference>
<dbReference type="Gene3D" id="3.30.2130.10">
    <property type="entry name" value="VC0802-like"/>
    <property type="match status" value="1"/>
</dbReference>
<keyword evidence="11 28" id="KW-0808">Transferase</keyword>
<sequence length="825" mass="90074">MRVLKFGGSSLASAERFRQVADIIKEQSQSSKLAIVVSAPQGVTNHLVAMAENISDEAKMVTDLGHFKRAITTIIDDLSASITNFNNQHCQQALTNYEKQLERYMRGATLLNYCPDHIRARIISTGERLSVAILDAVLQAYGLQVSLLAPEKFLFTNNSSLNAVADLVLSKEKFASEYHELNQVALMPGFIGVYADINNGLPQITTLGRNGSDYSAAVLAVCAQAECCEIWTDVDGIYNADPRYIKEAKLLDNLSYQEAMELSYFGASVLHPKTIGPIAQYHIPCLIKNTSNPSAPGTLISNKNNPQKRVKAISNLDNLTMVNVSGPGMKGMVGMASRVFATMSRENISLVMISQSSSEYSISFCIYSRDAELAKHSLEDEFELELLNGLLEPLSLKGELSIVSLVGDGMHHQRGVAAKFFSSLAQARVNVIAIAQDSSERSISVVVEQRKCMDAMKVSHQNFFSHQRTIDVFLVGCGVVGSELIAQISRQQASLKKQNIVLKVYGIANSKGMVFDQDGIDLNNWQAAVAQAGPPLAVNVENLKTFVRDNHLINPVFVDSTSNEALAMSYVDYLSAGFHVVTPNKKANTDSWEYYQKLRTTAQRTNRRFLYETTVGAGLPVIDTLQNLIKAGDELQRFEGVLSGSLSYIFGKLEEGMSLSEATAIAKENGFTEPDPRDDLSGLDVARKLLIIAREAGMPLELSDITIESVLPSDFDDSGNVSEFMANLSKLDSGFAERVASAKTSGKVLRYIGNIVAGKCQVSIEAVGIEHPLYGIKDGENALAIHSRYYQPLPFVLRGYGAGAAVTAAGIFGDLLRTLTWEQQH</sequence>
<evidence type="ECO:0000256" key="20">
    <source>
        <dbReference type="ARBA" id="ARBA00023053"/>
    </source>
</evidence>
<dbReference type="NCBIfam" id="NF006959">
    <property type="entry name" value="PRK09436.1"/>
    <property type="match status" value="1"/>
</dbReference>
<dbReference type="Gene3D" id="3.30.360.10">
    <property type="entry name" value="Dihydrodipicolinate Reductase, domain 2"/>
    <property type="match status" value="1"/>
</dbReference>
<evidence type="ECO:0000256" key="1">
    <source>
        <dbReference type="ARBA" id="ARBA00001920"/>
    </source>
</evidence>
<comment type="pathway">
    <text evidence="2 28">Amino-acid biosynthesis; L-lysine biosynthesis via DAP pathway; (S)-tetrahydrodipicolinate from L-aspartate: step 1/4.</text>
</comment>
<evidence type="ECO:0000259" key="29">
    <source>
        <dbReference type="PROSITE" id="PS51671"/>
    </source>
</evidence>
<dbReference type="Gene3D" id="1.20.120.1320">
    <property type="entry name" value="Aspartokinase, catalytic domain"/>
    <property type="match status" value="1"/>
</dbReference>
<keyword evidence="10 28" id="KW-0028">Amino-acid biosynthesis</keyword>
<comment type="catalytic activity">
    <reaction evidence="26">
        <text>L-homoserine + NADP(+) = L-aspartate 4-semialdehyde + NADPH + H(+)</text>
        <dbReference type="Rhea" id="RHEA:15761"/>
        <dbReference type="ChEBI" id="CHEBI:15378"/>
        <dbReference type="ChEBI" id="CHEBI:57476"/>
        <dbReference type="ChEBI" id="CHEBI:57783"/>
        <dbReference type="ChEBI" id="CHEBI:58349"/>
        <dbReference type="ChEBI" id="CHEBI:537519"/>
        <dbReference type="EC" id="1.1.1.3"/>
    </reaction>
    <physiologicalReaction direction="right-to-left" evidence="26">
        <dbReference type="Rhea" id="RHEA:15763"/>
    </physiologicalReaction>
</comment>
<keyword evidence="31" id="KW-1185">Reference proteome</keyword>
<proteinExistence type="inferred from homology"/>
<dbReference type="RefSeq" id="WP_057182245.1">
    <property type="nucleotide sequence ID" value="NZ_BDQM01000001.1"/>
</dbReference>
<comment type="cofactor">
    <cofactor evidence="1">
        <name>a metal cation</name>
        <dbReference type="ChEBI" id="CHEBI:25213"/>
    </cofactor>
</comment>
<organism evidence="30 31">
    <name type="scientific">Colwellia marinimaniae</name>
    <dbReference type="NCBI Taxonomy" id="1513592"/>
    <lineage>
        <taxon>Bacteria</taxon>
        <taxon>Pseudomonadati</taxon>
        <taxon>Pseudomonadota</taxon>
        <taxon>Gammaproteobacteria</taxon>
        <taxon>Alteromonadales</taxon>
        <taxon>Colwelliaceae</taxon>
        <taxon>Colwellia</taxon>
    </lineage>
</organism>
<dbReference type="InterPro" id="IPR005106">
    <property type="entry name" value="Asp/hSer_DH_NAD-bd"/>
</dbReference>
<evidence type="ECO:0000256" key="2">
    <source>
        <dbReference type="ARBA" id="ARBA00004766"/>
    </source>
</evidence>
<evidence type="ECO:0000256" key="10">
    <source>
        <dbReference type="ARBA" id="ARBA00022605"/>
    </source>
</evidence>
<dbReference type="SUPFAM" id="SSF53633">
    <property type="entry name" value="Carbamate kinase-like"/>
    <property type="match status" value="1"/>
</dbReference>
<comment type="function">
    <text evidence="24">Bifunctional aspartate kinase and homoserine dehydrogenase that catalyzes the first and the third steps toward the synthesis of lysine, methionine and threonine from aspartate.</text>
</comment>
<keyword evidence="13" id="KW-0479">Metal-binding</keyword>
<comment type="similarity">
    <text evidence="8 28">In the N-terminal section; belongs to the aspartokinase family.</text>
</comment>
<name>A0ABQ0MQN5_9GAMM</name>
<evidence type="ECO:0000256" key="21">
    <source>
        <dbReference type="ARBA" id="ARBA00023154"/>
    </source>
</evidence>
<accession>A0ABQ0MQN5</accession>
<dbReference type="PROSITE" id="PS00324">
    <property type="entry name" value="ASPARTOKINASE"/>
    <property type="match status" value="1"/>
</dbReference>
<dbReference type="PANTHER" id="PTHR43070:SF3">
    <property type="entry name" value="HOMOSERINE DEHYDROGENASE"/>
    <property type="match status" value="1"/>
</dbReference>
<evidence type="ECO:0000256" key="26">
    <source>
        <dbReference type="ARBA" id="ARBA00048841"/>
    </source>
</evidence>
<dbReference type="InterPro" id="IPR049638">
    <property type="entry name" value="AK-HD"/>
</dbReference>
<evidence type="ECO:0000256" key="15">
    <source>
        <dbReference type="ARBA" id="ARBA00022777"/>
    </source>
</evidence>
<keyword evidence="12" id="KW-0791">Threonine biosynthesis</keyword>
<dbReference type="InterPro" id="IPR045865">
    <property type="entry name" value="ACT-like_dom_sf"/>
</dbReference>
<evidence type="ECO:0000256" key="9">
    <source>
        <dbReference type="ARBA" id="ARBA00011881"/>
    </source>
</evidence>
<evidence type="ECO:0000256" key="25">
    <source>
        <dbReference type="ARBA" id="ARBA00048561"/>
    </source>
</evidence>
<keyword evidence="18 28" id="KW-0560">Oxidoreductase</keyword>
<dbReference type="Pfam" id="PF22468">
    <property type="entry name" value="ACT_9"/>
    <property type="match status" value="2"/>
</dbReference>
<evidence type="ECO:0000256" key="7">
    <source>
        <dbReference type="ARBA" id="ARBA00007952"/>
    </source>
</evidence>
<dbReference type="GO" id="GO:0016301">
    <property type="term" value="F:kinase activity"/>
    <property type="evidence" value="ECO:0007669"/>
    <property type="project" value="UniProtKB-KW"/>
</dbReference>
<dbReference type="PROSITE" id="PS51671">
    <property type="entry name" value="ACT"/>
    <property type="match status" value="2"/>
</dbReference>
<dbReference type="InterPro" id="IPR001341">
    <property type="entry name" value="Asp_kinase"/>
</dbReference>
<evidence type="ECO:0000256" key="23">
    <source>
        <dbReference type="ARBA" id="ARBA00023268"/>
    </source>
</evidence>
<dbReference type="InterPro" id="IPR054352">
    <property type="entry name" value="ACT_Aspartokinase"/>
</dbReference>
<dbReference type="InterPro" id="IPR011147">
    <property type="entry name" value="Bifunc_Aspkin/hSer_DH"/>
</dbReference>
<dbReference type="SUPFAM" id="SSF51735">
    <property type="entry name" value="NAD(P)-binding Rossmann-fold domains"/>
    <property type="match status" value="1"/>
</dbReference>
<dbReference type="InterPro" id="IPR001048">
    <property type="entry name" value="Asp/Glu/Uridylate_kinase"/>
</dbReference>
<dbReference type="InterPro" id="IPR036291">
    <property type="entry name" value="NAD(P)-bd_dom_sf"/>
</dbReference>
<keyword evidence="17 28" id="KW-0521">NADP</keyword>
<dbReference type="NCBIfam" id="TIGR00657">
    <property type="entry name" value="asp_kinases"/>
    <property type="match status" value="1"/>
</dbReference>
<dbReference type="EMBL" id="BDQM01000001">
    <property type="protein sequence ID" value="GAW94678.1"/>
    <property type="molecule type" value="Genomic_DNA"/>
</dbReference>
<keyword evidence="23" id="KW-0511">Multifunctional enzyme</keyword>
<dbReference type="Gene3D" id="3.40.50.720">
    <property type="entry name" value="NAD(P)-binding Rossmann-like Domain"/>
    <property type="match status" value="1"/>
</dbReference>
<dbReference type="PANTHER" id="PTHR43070">
    <property type="match status" value="1"/>
</dbReference>
<keyword evidence="21" id="KW-0457">Lysine biosynthesis</keyword>
<dbReference type="Gene3D" id="3.40.1160.10">
    <property type="entry name" value="Acetylglutamate kinase-like"/>
    <property type="match status" value="1"/>
</dbReference>
<dbReference type="CDD" id="cd04922">
    <property type="entry name" value="ACT_AKi-HSDH-ThrA_2"/>
    <property type="match status" value="1"/>
</dbReference>
<dbReference type="InterPro" id="IPR018042">
    <property type="entry name" value="Aspartate_kinase_CS"/>
</dbReference>
<dbReference type="InterPro" id="IPR036393">
    <property type="entry name" value="AceGlu_kinase-like_sf"/>
</dbReference>
<dbReference type="Pfam" id="PF00742">
    <property type="entry name" value="Homoserine_dh"/>
    <property type="match status" value="1"/>
</dbReference>
<evidence type="ECO:0000256" key="13">
    <source>
        <dbReference type="ARBA" id="ARBA00022723"/>
    </source>
</evidence>
<dbReference type="PIRSF" id="PIRSF000727">
    <property type="entry name" value="ThrA"/>
    <property type="match status" value="1"/>
</dbReference>
<comment type="pathway">
    <text evidence="3 28">Amino-acid biosynthesis; L-methionine biosynthesis via de novo pathway; L-homoserine from L-aspartate: step 1/3.</text>
</comment>
<evidence type="ECO:0000256" key="14">
    <source>
        <dbReference type="ARBA" id="ARBA00022741"/>
    </source>
</evidence>
<dbReference type="EC" id="1.1.1.3" evidence="28"/>
<evidence type="ECO:0000256" key="24">
    <source>
        <dbReference type="ARBA" id="ARBA00044938"/>
    </source>
</evidence>
<dbReference type="EC" id="2.7.2.4" evidence="28"/>
<comment type="catalytic activity">
    <reaction evidence="25">
        <text>L-aspartate + ATP = 4-phospho-L-aspartate + ADP</text>
        <dbReference type="Rhea" id="RHEA:23776"/>
        <dbReference type="ChEBI" id="CHEBI:29991"/>
        <dbReference type="ChEBI" id="CHEBI:30616"/>
        <dbReference type="ChEBI" id="CHEBI:57535"/>
        <dbReference type="ChEBI" id="CHEBI:456216"/>
        <dbReference type="EC" id="2.7.2.4"/>
    </reaction>
    <physiologicalReaction direction="left-to-right" evidence="25">
        <dbReference type="Rhea" id="RHEA:23777"/>
    </physiologicalReaction>
</comment>
<dbReference type="InterPro" id="IPR002912">
    <property type="entry name" value="ACT_dom"/>
</dbReference>
<dbReference type="SUPFAM" id="SSF55347">
    <property type="entry name" value="Glyceraldehyde-3-phosphate dehydrogenase-like, C-terminal domain"/>
    <property type="match status" value="1"/>
</dbReference>
<evidence type="ECO:0000256" key="27">
    <source>
        <dbReference type="ARBA" id="ARBA00049031"/>
    </source>
</evidence>
<evidence type="ECO:0000256" key="11">
    <source>
        <dbReference type="ARBA" id="ARBA00022679"/>
    </source>
</evidence>
<feature type="domain" description="ACT" evidence="29">
    <location>
        <begin position="405"/>
        <end position="509"/>
    </location>
</feature>
<dbReference type="Pfam" id="PF00696">
    <property type="entry name" value="AA_kinase"/>
    <property type="match status" value="1"/>
</dbReference>
<evidence type="ECO:0000313" key="30">
    <source>
        <dbReference type="EMBL" id="GAW94678.1"/>
    </source>
</evidence>
<dbReference type="Pfam" id="PF03447">
    <property type="entry name" value="NAD_binding_3"/>
    <property type="match status" value="1"/>
</dbReference>
<reference evidence="30 31" key="1">
    <citation type="submission" date="2017-06" db="EMBL/GenBank/DDBJ databases">
        <title>Whole Genome Sequences of Colwellia marinimaniae MTCD1.</title>
        <authorList>
            <person name="Kusumoto H."/>
            <person name="Inoue M."/>
            <person name="Tanikawa K."/>
            <person name="Maeji H."/>
            <person name="Cameron J.H."/>
            <person name="Bartlett D.H."/>
        </authorList>
    </citation>
    <scope>NUCLEOTIDE SEQUENCE [LARGE SCALE GENOMIC DNA]</scope>
    <source>
        <strain evidence="30 31">MTCD1</strain>
    </source>
</reference>
<keyword evidence="16 28" id="KW-0067">ATP-binding</keyword>
<evidence type="ECO:0000256" key="22">
    <source>
        <dbReference type="ARBA" id="ARBA00023167"/>
    </source>
</evidence>
<evidence type="ECO:0000256" key="4">
    <source>
        <dbReference type="ARBA" id="ARBA00005056"/>
    </source>
</evidence>
<comment type="subunit">
    <text evidence="9 28">Homotetramer.</text>
</comment>
<comment type="similarity">
    <text evidence="7 28">In the C-terminal section; belongs to the homoserine dehydrogenase family.</text>
</comment>
<keyword evidence="15 28" id="KW-0418">Kinase</keyword>
<keyword evidence="20" id="KW-0915">Sodium</keyword>
<dbReference type="InterPro" id="IPR042199">
    <property type="entry name" value="AsparK_Bifunc_asparK/hSer_DH"/>
</dbReference>
<comment type="pathway">
    <text evidence="5 28">Amino-acid biosynthesis; L-methionine biosynthesis via de novo pathway; L-homoserine from L-aspartate: step 3/3.</text>
</comment>
<evidence type="ECO:0000256" key="12">
    <source>
        <dbReference type="ARBA" id="ARBA00022697"/>
    </source>
</evidence>